<dbReference type="Gene3D" id="1.25.10.10">
    <property type="entry name" value="Leucine-rich Repeat Variant"/>
    <property type="match status" value="1"/>
</dbReference>
<protein>
    <recommendedName>
        <fullName evidence="3">Importin N-terminal domain-containing protein</fullName>
    </recommendedName>
</protein>
<name>A0A1J4J819_9EUKA</name>
<dbReference type="RefSeq" id="XP_068348417.1">
    <property type="nucleotide sequence ID" value="XM_068490590.1"/>
</dbReference>
<dbReference type="VEuPathDB" id="TrichDB:TRFO_02294"/>
<organism evidence="1 2">
    <name type="scientific">Tritrichomonas foetus</name>
    <dbReference type="NCBI Taxonomy" id="1144522"/>
    <lineage>
        <taxon>Eukaryota</taxon>
        <taxon>Metamonada</taxon>
        <taxon>Parabasalia</taxon>
        <taxon>Tritrichomonadida</taxon>
        <taxon>Tritrichomonadidae</taxon>
        <taxon>Tritrichomonas</taxon>
    </lineage>
</organism>
<dbReference type="InterPro" id="IPR016024">
    <property type="entry name" value="ARM-type_fold"/>
</dbReference>
<sequence>MNGEINEIENIINQMLSQGEFRQQAEEIYTNILNNQPFQLVQYHFQSIYSDLTNSANIRKNLTLLHNIFRKGECFRVYTPENNQFIQANIIRCLSMIEFDQYNRALLVDIADKLQTMYNIDLAPTDSKNLEWPDIITFCMQLSTSPDENLSASGIELISRFVYSGTLQIEPNFPFLFQIIQNVLSMEEYSSRLLSVASLIKEIFIIEFEDDETEEFQITKFASLFLTKFHLVPFEKSDAFFDIITLIDYHYFFSVLEESVACFLSIISNNSSPQSVKVRLLLYLNKFVKRKPEQMKKMAEQMFYALNFTFASVCENEDMEIPYSFSYAGNLLYVMSDCFDSQLFDEFCINAAKELLSKEDWNLRFAGISIFSSIHSIIKKKLLLECCESFFDHIQDPSSLCRFQTYKAFRGVASHKRSQFNGYLHNFIFPKILITIPQETNLRITVCAFKTLACFCYNSGSEILSIYGSSILQLCVAFSKRCEVDIQTSILNCMQSMAKSMQRHLEPSFDLISQFIFQMGQIEVIKIRYHTIVSIPDICLIASPELYNELAKFGVNLYLQTNQEMFTDIEQVNLLQAFLKLLKMIDYSSLIPVIRQSIMNLLRISSQNLDVSVNATLDPSIYEYKYQYLTFENGFITIPLDQVDQISQSLSILSKYIKEFPQFLDQEIQSTIVGIIAKKVNTFSYIINAAAIKCFKHLIYQNHILQLPSDQLLNIFNNIELIDPQVGQSIVQLLKLFILKFNDPRLFEPCFDVIKRILQSNRIIQEDYKKEACHGDDEGFEYNNKVAESLLVEIEIADLFAFLMNEYPPIMNENFQALLNSLYFSDQLTLNFKLPTAIILANIEAHTTKQFSHALESCKSVMTLYESNVRIHAIKLIAFIACHAEDEPTLIACYNILMAIIKGESCEVDEIHDGNCENEYGIDYDYSEIDESLIGITKLMIKYPQFKNEQTISLWFSQLPIYDHDEAKLAHNLMAQLLKTHTSFFIAPNNIKQTLFIIAKTCSGHFIDGETRNMFKQFIRSLISQTNMEQHITEAFSDLDECYQKRLQNFIVDSSTPQPEI</sequence>
<dbReference type="SUPFAM" id="SSF48371">
    <property type="entry name" value="ARM repeat"/>
    <property type="match status" value="1"/>
</dbReference>
<evidence type="ECO:0000313" key="2">
    <source>
        <dbReference type="Proteomes" id="UP000179807"/>
    </source>
</evidence>
<comment type="caution">
    <text evidence="1">The sequence shown here is derived from an EMBL/GenBank/DDBJ whole genome shotgun (WGS) entry which is preliminary data.</text>
</comment>
<evidence type="ECO:0008006" key="3">
    <source>
        <dbReference type="Google" id="ProtNLM"/>
    </source>
</evidence>
<accession>A0A1J4J819</accession>
<dbReference type="AlphaFoldDB" id="A0A1J4J819"/>
<dbReference type="InterPro" id="IPR011989">
    <property type="entry name" value="ARM-like"/>
</dbReference>
<evidence type="ECO:0000313" key="1">
    <source>
        <dbReference type="EMBL" id="OHS95280.1"/>
    </source>
</evidence>
<dbReference type="GeneID" id="94825294"/>
<keyword evidence="2" id="KW-1185">Reference proteome</keyword>
<proteinExistence type="predicted"/>
<reference evidence="1" key="1">
    <citation type="submission" date="2016-10" db="EMBL/GenBank/DDBJ databases">
        <authorList>
            <person name="Benchimol M."/>
            <person name="Almeida L.G."/>
            <person name="Vasconcelos A.T."/>
            <person name="Perreira-Neves A."/>
            <person name="Rosa I.A."/>
            <person name="Tasca T."/>
            <person name="Bogo M.R."/>
            <person name="de Souza W."/>
        </authorList>
    </citation>
    <scope>NUCLEOTIDE SEQUENCE [LARGE SCALE GENOMIC DNA]</scope>
    <source>
        <strain evidence="1">K</strain>
    </source>
</reference>
<gene>
    <name evidence="1" type="ORF">TRFO_02294</name>
</gene>
<dbReference type="Proteomes" id="UP000179807">
    <property type="component" value="Unassembled WGS sequence"/>
</dbReference>
<dbReference type="EMBL" id="MLAK01001259">
    <property type="protein sequence ID" value="OHS95280.1"/>
    <property type="molecule type" value="Genomic_DNA"/>
</dbReference>